<dbReference type="PANTHER" id="PTHR46193:SF18">
    <property type="entry name" value="HEXITOL PHOSPHATASE B"/>
    <property type="match status" value="1"/>
</dbReference>
<keyword evidence="2" id="KW-0597">Phosphoprotein</keyword>
<feature type="binding site" evidence="12">
    <location>
        <position position="17"/>
    </location>
    <ligand>
        <name>Mg(2+)</name>
        <dbReference type="ChEBI" id="CHEBI:18420"/>
    </ligand>
</feature>
<feature type="binding site" evidence="11">
    <location>
        <position position="155"/>
    </location>
    <ligand>
        <name>substrate</name>
    </ligand>
</feature>
<protein>
    <recommendedName>
        <fullName evidence="9">Beta-phosphoglucomutase</fullName>
        <ecNumber evidence="8">5.4.2.6</ecNumber>
    </recommendedName>
</protein>
<dbReference type="PANTHER" id="PTHR46193">
    <property type="entry name" value="6-PHOSPHOGLUCONATE PHOSPHATASE"/>
    <property type="match status" value="1"/>
</dbReference>
<feature type="binding site" evidence="11">
    <location>
        <begin position="124"/>
        <end position="128"/>
    </location>
    <ligand>
        <name>substrate</name>
    </ligand>
</feature>
<dbReference type="SFLD" id="SFLDG01135">
    <property type="entry name" value="C1.5.6:_HAD__Beta-PGM__Phospha"/>
    <property type="match status" value="1"/>
</dbReference>
<evidence type="ECO:0000256" key="9">
    <source>
        <dbReference type="ARBA" id="ARBA00044991"/>
    </source>
</evidence>
<dbReference type="InterPro" id="IPR006439">
    <property type="entry name" value="HAD-SF_hydro_IA"/>
</dbReference>
<dbReference type="STRING" id="640938.TR210_1573"/>
<keyword evidence="5" id="KW-0413">Isomerase</keyword>
<evidence type="ECO:0000256" key="7">
    <source>
        <dbReference type="ARBA" id="ARBA00044926"/>
    </source>
</evidence>
<feature type="active site" description="Proton donor/acceptor" evidence="10">
    <location>
        <position position="19"/>
    </location>
</feature>
<feature type="binding site" evidence="11">
    <location>
        <position position="60"/>
    </location>
    <ligand>
        <name>substrate</name>
    </ligand>
</feature>
<dbReference type="InterPro" id="IPR023198">
    <property type="entry name" value="PGP-like_dom2"/>
</dbReference>
<dbReference type="Proteomes" id="UP000199280">
    <property type="component" value="Unassembled WGS sequence"/>
</dbReference>
<dbReference type="NCBIfam" id="TIGR01990">
    <property type="entry name" value="bPGM"/>
    <property type="match status" value="1"/>
</dbReference>
<keyword evidence="6" id="KW-0119">Carbohydrate metabolism</keyword>
<dbReference type="NCBIfam" id="TIGR01509">
    <property type="entry name" value="HAD-SF-IA-v3"/>
    <property type="match status" value="1"/>
</dbReference>
<dbReference type="GO" id="GO:0008801">
    <property type="term" value="F:beta-phosphoglucomutase activity"/>
    <property type="evidence" value="ECO:0007669"/>
    <property type="project" value="UniProtKB-EC"/>
</dbReference>
<evidence type="ECO:0000313" key="16">
    <source>
        <dbReference type="Proteomes" id="UP000076878"/>
    </source>
</evidence>
<evidence type="ECO:0000256" key="6">
    <source>
        <dbReference type="ARBA" id="ARBA00023277"/>
    </source>
</evidence>
<feature type="binding site" evidence="11">
    <location>
        <begin position="17"/>
        <end position="19"/>
    </location>
    <ligand>
        <name>substrate</name>
    </ligand>
</feature>
<dbReference type="SUPFAM" id="SSF56784">
    <property type="entry name" value="HAD-like"/>
    <property type="match status" value="1"/>
</dbReference>
<dbReference type="SFLD" id="SFLDG01129">
    <property type="entry name" value="C1.5:_HAD__Beta-PGM__Phosphata"/>
    <property type="match status" value="1"/>
</dbReference>
<dbReference type="EC" id="5.4.2.6" evidence="8"/>
<evidence type="ECO:0000256" key="2">
    <source>
        <dbReference type="ARBA" id="ARBA00022553"/>
    </source>
</evidence>
<evidence type="ECO:0000256" key="4">
    <source>
        <dbReference type="ARBA" id="ARBA00022842"/>
    </source>
</evidence>
<feature type="binding site" evidence="11">
    <location>
        <begin position="52"/>
        <end position="57"/>
    </location>
    <ligand>
        <name>substrate</name>
    </ligand>
</feature>
<dbReference type="Gene3D" id="3.40.50.1000">
    <property type="entry name" value="HAD superfamily/HAD-like"/>
    <property type="match status" value="1"/>
</dbReference>
<feature type="site" description="Important for catalytic activity and assists the phosphoryl transfer reaction to Asp8 by balancing charge and orienting the reacting groups" evidence="13">
    <location>
        <position position="124"/>
    </location>
</feature>
<evidence type="ECO:0000256" key="5">
    <source>
        <dbReference type="ARBA" id="ARBA00023235"/>
    </source>
</evidence>
<dbReference type="Proteomes" id="UP000076878">
    <property type="component" value="Unassembled WGS sequence"/>
</dbReference>
<evidence type="ECO:0000313" key="17">
    <source>
        <dbReference type="Proteomes" id="UP000199280"/>
    </source>
</evidence>
<name>A0A143YWS0_9LACT</name>
<proteinExistence type="inferred from homology"/>
<dbReference type="Gene3D" id="1.10.150.240">
    <property type="entry name" value="Putative phosphatase, domain 2"/>
    <property type="match status" value="1"/>
</dbReference>
<accession>A0A143YWS0</accession>
<feature type="binding site" evidence="11">
    <location>
        <position position="33"/>
    </location>
    <ligand>
        <name>substrate</name>
    </ligand>
</feature>
<dbReference type="InterPro" id="IPR010972">
    <property type="entry name" value="Beta-PGM"/>
</dbReference>
<dbReference type="InterPro" id="IPR023214">
    <property type="entry name" value="HAD_sf"/>
</dbReference>
<dbReference type="InterPro" id="IPR010976">
    <property type="entry name" value="B-phosphoglucomutase_hydrolase"/>
</dbReference>
<dbReference type="GO" id="GO:0016787">
    <property type="term" value="F:hydrolase activity"/>
    <property type="evidence" value="ECO:0007669"/>
    <property type="project" value="UniProtKB-KW"/>
</dbReference>
<dbReference type="Pfam" id="PF00702">
    <property type="entry name" value="Hydrolase"/>
    <property type="match status" value="1"/>
</dbReference>
<comment type="cofactor">
    <cofactor evidence="12">
        <name>Mg(2+)</name>
        <dbReference type="ChEBI" id="CHEBI:18420"/>
    </cofactor>
    <text evidence="12">Binds 2 magnesium ions per subunit.</text>
</comment>
<evidence type="ECO:0000256" key="8">
    <source>
        <dbReference type="ARBA" id="ARBA00044968"/>
    </source>
</evidence>
<gene>
    <name evidence="15" type="ORF">SAMN05216375_10811</name>
    <name evidence="14" type="ORF">TR210_1573</name>
</gene>
<reference evidence="15 17" key="2">
    <citation type="submission" date="2016-10" db="EMBL/GenBank/DDBJ databases">
        <authorList>
            <person name="Varghese N."/>
            <person name="Submissions S."/>
        </authorList>
    </citation>
    <scope>NUCLEOTIDE SEQUENCE [LARGE SCALE GENOMIC DNA]</scope>
    <source>
        <strain evidence="15 17">DSM 22150</strain>
    </source>
</reference>
<dbReference type="AlphaFoldDB" id="A0A143YWS0"/>
<comment type="catalytic activity">
    <reaction evidence="7">
        <text>beta-D-glucose 1-phosphate = beta-D-glucose 6-phosphate</text>
        <dbReference type="Rhea" id="RHEA:20113"/>
        <dbReference type="ChEBI" id="CHEBI:57684"/>
        <dbReference type="ChEBI" id="CHEBI:58247"/>
        <dbReference type="EC" id="5.4.2.6"/>
    </reaction>
</comment>
<evidence type="ECO:0000256" key="3">
    <source>
        <dbReference type="ARBA" id="ARBA00022723"/>
    </source>
</evidence>
<dbReference type="SFLD" id="SFLDS00003">
    <property type="entry name" value="Haloacid_Dehalogenase"/>
    <property type="match status" value="1"/>
</dbReference>
<sequence length="233" mass="24542">MSDIKGENEMLKAVLFDLDGVITDTAKFHFLAWRDLGAELGITVDEAFNEELKGVSRMDSLERILAFGGLADKYSTAEKEAFCTKKNDHYLELIQEMTPADILPGILPLLEELREVGLKAIVTSASKNAPGILELLQVKDYFDGIVDPASVAAGKPAPDIFLAGAALAGVQPAECIGVEDAASGVEAIKAAGITAVAIGDAEVLAQADRVLADTSALSLAVLRDAWEKATANG</sequence>
<dbReference type="InterPro" id="IPR036412">
    <property type="entry name" value="HAD-like_sf"/>
</dbReference>
<feature type="binding site" evidence="11">
    <location>
        <position position="86"/>
    </location>
    <ligand>
        <name>substrate</name>
    </ligand>
</feature>
<keyword evidence="14" id="KW-0378">Hydrolase</keyword>
<dbReference type="EMBL" id="FJNB01000011">
    <property type="protein sequence ID" value="CZQ98661.1"/>
    <property type="molecule type" value="Genomic_DNA"/>
</dbReference>
<dbReference type="InterPro" id="IPR051600">
    <property type="entry name" value="Beta-PGM-like"/>
</dbReference>
<keyword evidence="17" id="KW-1185">Reference proteome</keyword>
<keyword evidence="4 12" id="KW-0460">Magnesium</keyword>
<evidence type="ECO:0000313" key="14">
    <source>
        <dbReference type="EMBL" id="CZQ98661.1"/>
    </source>
</evidence>
<dbReference type="GO" id="GO:0005975">
    <property type="term" value="P:carbohydrate metabolic process"/>
    <property type="evidence" value="ECO:0007669"/>
    <property type="project" value="InterPro"/>
</dbReference>
<dbReference type="GO" id="GO:0000287">
    <property type="term" value="F:magnesium ion binding"/>
    <property type="evidence" value="ECO:0007669"/>
    <property type="project" value="InterPro"/>
</dbReference>
<keyword evidence="3 12" id="KW-0479">Metal-binding</keyword>
<evidence type="ECO:0000256" key="12">
    <source>
        <dbReference type="PIRSR" id="PIRSR610972-3"/>
    </source>
</evidence>
<feature type="binding site" evidence="12">
    <location>
        <position position="180"/>
    </location>
    <ligand>
        <name>Mg(2+)</name>
        <dbReference type="ChEBI" id="CHEBI:18420"/>
    </ligand>
</feature>
<evidence type="ECO:0000313" key="15">
    <source>
        <dbReference type="EMBL" id="SEJ11924.1"/>
    </source>
</evidence>
<evidence type="ECO:0000256" key="13">
    <source>
        <dbReference type="PIRSR" id="PIRSR610972-4"/>
    </source>
</evidence>
<evidence type="ECO:0000256" key="11">
    <source>
        <dbReference type="PIRSR" id="PIRSR610972-2"/>
    </source>
</evidence>
<evidence type="ECO:0000256" key="10">
    <source>
        <dbReference type="PIRSR" id="PIRSR610972-1"/>
    </source>
</evidence>
<dbReference type="NCBIfam" id="TIGR02009">
    <property type="entry name" value="PGMB-YQAB-SF"/>
    <property type="match status" value="1"/>
</dbReference>
<dbReference type="CDD" id="cd02598">
    <property type="entry name" value="HAD_BPGM"/>
    <property type="match status" value="1"/>
</dbReference>
<organism evidence="14 16">
    <name type="scientific">Trichococcus ilyis</name>
    <dbReference type="NCBI Taxonomy" id="640938"/>
    <lineage>
        <taxon>Bacteria</taxon>
        <taxon>Bacillati</taxon>
        <taxon>Bacillota</taxon>
        <taxon>Bacilli</taxon>
        <taxon>Lactobacillales</taxon>
        <taxon>Carnobacteriaceae</taxon>
        <taxon>Trichococcus</taxon>
    </lineage>
</organism>
<dbReference type="EMBL" id="FNYT01000008">
    <property type="protein sequence ID" value="SEJ11924.1"/>
    <property type="molecule type" value="Genomic_DNA"/>
</dbReference>
<feature type="binding site" evidence="12">
    <location>
        <position position="179"/>
    </location>
    <ligand>
        <name>Mg(2+)</name>
        <dbReference type="ChEBI" id="CHEBI:18420"/>
    </ligand>
</feature>
<feature type="site" description="Important for catalytic activity and assists the phosphoryl transfer reaction to Asp8 by balancing charge and orienting the reacting groups" evidence="13">
    <location>
        <position position="155"/>
    </location>
</feature>
<evidence type="ECO:0000256" key="1">
    <source>
        <dbReference type="ARBA" id="ARBA00006171"/>
    </source>
</evidence>
<dbReference type="SFLD" id="SFLDF00046">
    <property type="entry name" value="beta-phosphoglucomutase"/>
    <property type="match status" value="1"/>
</dbReference>
<reference evidence="14 16" key="1">
    <citation type="submission" date="2016-02" db="EMBL/GenBank/DDBJ databases">
        <authorList>
            <person name="Wen L."/>
            <person name="He K."/>
            <person name="Yang H."/>
        </authorList>
    </citation>
    <scope>NUCLEOTIDE SEQUENCE [LARGE SCALE GENOMIC DNA]</scope>
    <source>
        <strain evidence="14">Trichococcus_R210</strain>
    </source>
</reference>
<feature type="binding site" evidence="12">
    <location>
        <position position="19"/>
    </location>
    <ligand>
        <name>Mg(2+)</name>
        <dbReference type="ChEBI" id="CHEBI:18420"/>
    </ligand>
</feature>
<feature type="active site" description="Nucleophile" evidence="10">
    <location>
        <position position="17"/>
    </location>
</feature>
<comment type="similarity">
    <text evidence="1">Belongs to the HAD-like hydrolase superfamily. CbbY/CbbZ/Gph/YieH family.</text>
</comment>